<reference evidence="2" key="1">
    <citation type="journal article" date="2020" name="Stud. Mycol.">
        <title>101 Dothideomycetes genomes: a test case for predicting lifestyles and emergence of pathogens.</title>
        <authorList>
            <person name="Haridas S."/>
            <person name="Albert R."/>
            <person name="Binder M."/>
            <person name="Bloem J."/>
            <person name="Labutti K."/>
            <person name="Salamov A."/>
            <person name="Andreopoulos B."/>
            <person name="Baker S."/>
            <person name="Barry K."/>
            <person name="Bills G."/>
            <person name="Bluhm B."/>
            <person name="Cannon C."/>
            <person name="Castanera R."/>
            <person name="Culley D."/>
            <person name="Daum C."/>
            <person name="Ezra D."/>
            <person name="Gonzalez J."/>
            <person name="Henrissat B."/>
            <person name="Kuo A."/>
            <person name="Liang C."/>
            <person name="Lipzen A."/>
            <person name="Lutzoni F."/>
            <person name="Magnuson J."/>
            <person name="Mondo S."/>
            <person name="Nolan M."/>
            <person name="Ohm R."/>
            <person name="Pangilinan J."/>
            <person name="Park H.-J."/>
            <person name="Ramirez L."/>
            <person name="Alfaro M."/>
            <person name="Sun H."/>
            <person name="Tritt A."/>
            <person name="Yoshinaga Y."/>
            <person name="Zwiers L.-H."/>
            <person name="Turgeon B."/>
            <person name="Goodwin S."/>
            <person name="Spatafora J."/>
            <person name="Crous P."/>
            <person name="Grigoriev I."/>
        </authorList>
    </citation>
    <scope>NUCLEOTIDE SEQUENCE</scope>
    <source>
        <strain evidence="2">ATCC 36951</strain>
    </source>
</reference>
<organism evidence="2 3">
    <name type="scientific">Zasmidium cellare ATCC 36951</name>
    <dbReference type="NCBI Taxonomy" id="1080233"/>
    <lineage>
        <taxon>Eukaryota</taxon>
        <taxon>Fungi</taxon>
        <taxon>Dikarya</taxon>
        <taxon>Ascomycota</taxon>
        <taxon>Pezizomycotina</taxon>
        <taxon>Dothideomycetes</taxon>
        <taxon>Dothideomycetidae</taxon>
        <taxon>Mycosphaerellales</taxon>
        <taxon>Mycosphaerellaceae</taxon>
        <taxon>Zasmidium</taxon>
    </lineage>
</organism>
<name>A0A6A6CEU4_ZASCE</name>
<dbReference type="GeneID" id="54561004"/>
<dbReference type="AlphaFoldDB" id="A0A6A6CEU4"/>
<evidence type="ECO:0008006" key="4">
    <source>
        <dbReference type="Google" id="ProtNLM"/>
    </source>
</evidence>
<keyword evidence="3" id="KW-1185">Reference proteome</keyword>
<dbReference type="Proteomes" id="UP000799537">
    <property type="component" value="Unassembled WGS sequence"/>
</dbReference>
<protein>
    <recommendedName>
        <fullName evidence="4">SnoaL-like domain-containing protein</fullName>
    </recommendedName>
</protein>
<evidence type="ECO:0000313" key="2">
    <source>
        <dbReference type="EMBL" id="KAF2164179.1"/>
    </source>
</evidence>
<evidence type="ECO:0000313" key="3">
    <source>
        <dbReference type="Proteomes" id="UP000799537"/>
    </source>
</evidence>
<dbReference type="EMBL" id="ML993605">
    <property type="protein sequence ID" value="KAF2164179.1"/>
    <property type="molecule type" value="Genomic_DNA"/>
</dbReference>
<dbReference type="RefSeq" id="XP_033665068.1">
    <property type="nucleotide sequence ID" value="XM_033807732.1"/>
</dbReference>
<gene>
    <name evidence="2" type="ORF">M409DRAFT_25525</name>
</gene>
<feature type="region of interest" description="Disordered" evidence="1">
    <location>
        <begin position="1"/>
        <end position="28"/>
    </location>
</feature>
<accession>A0A6A6CEU4</accession>
<evidence type="ECO:0000256" key="1">
    <source>
        <dbReference type="SAM" id="MobiDB-lite"/>
    </source>
</evidence>
<proteinExistence type="predicted"/>
<sequence length="186" mass="21028">MTTNMEPSTPQTSLDILAPPTTGDDVAQASSYDSTLAQELMDLSHICIQDINHRTVYAEADVPPFIAPDFKAVNSGHPDSTSYHEYLDLHREFAEIHPEYQVRVINTSIDMDERSGHASVFMLIEILGRPADTRRGAVVLWKWRKRFGRWLLFKQAGIRGMCGVLEDGYIQGKPVTREPDTEQVHM</sequence>
<feature type="compositionally biased region" description="Polar residues" evidence="1">
    <location>
        <begin position="1"/>
        <end position="14"/>
    </location>
</feature>